<feature type="region of interest" description="Disordered" evidence="8">
    <location>
        <begin position="1006"/>
        <end position="1039"/>
    </location>
</feature>
<feature type="compositionally biased region" description="Acidic residues" evidence="8">
    <location>
        <begin position="1015"/>
        <end position="1032"/>
    </location>
</feature>
<keyword evidence="5" id="KW-0498">Mitosis</keyword>
<name>A0AA88DHW3_FICCA</name>
<evidence type="ECO:0000259" key="9">
    <source>
        <dbReference type="Pfam" id="PF12719"/>
    </source>
</evidence>
<organism evidence="10 11">
    <name type="scientific">Ficus carica</name>
    <name type="common">Common fig</name>
    <dbReference type="NCBI Taxonomy" id="3494"/>
    <lineage>
        <taxon>Eukaryota</taxon>
        <taxon>Viridiplantae</taxon>
        <taxon>Streptophyta</taxon>
        <taxon>Embryophyta</taxon>
        <taxon>Tracheophyta</taxon>
        <taxon>Spermatophyta</taxon>
        <taxon>Magnoliopsida</taxon>
        <taxon>eudicotyledons</taxon>
        <taxon>Gunneridae</taxon>
        <taxon>Pentapetalae</taxon>
        <taxon>rosids</taxon>
        <taxon>fabids</taxon>
        <taxon>Rosales</taxon>
        <taxon>Moraceae</taxon>
        <taxon>Ficeae</taxon>
        <taxon>Ficus</taxon>
    </lineage>
</organism>
<dbReference type="InterPro" id="IPR011989">
    <property type="entry name" value="ARM-like"/>
</dbReference>
<evidence type="ECO:0000256" key="5">
    <source>
        <dbReference type="ARBA" id="ARBA00022776"/>
    </source>
</evidence>
<comment type="subcellular location">
    <subcellularLocation>
        <location evidence="1">Chromosome</location>
    </subcellularLocation>
</comment>
<evidence type="ECO:0000256" key="1">
    <source>
        <dbReference type="ARBA" id="ARBA00004286"/>
    </source>
</evidence>
<comment type="caution">
    <text evidence="10">The sequence shown here is derived from an EMBL/GenBank/DDBJ whole genome shotgun (WGS) entry which is preliminary data.</text>
</comment>
<keyword evidence="4" id="KW-0132">Cell division</keyword>
<dbReference type="GO" id="GO:0007076">
    <property type="term" value="P:mitotic chromosome condensation"/>
    <property type="evidence" value="ECO:0007669"/>
    <property type="project" value="InterPro"/>
</dbReference>
<dbReference type="GO" id="GO:0000793">
    <property type="term" value="C:condensed chromosome"/>
    <property type="evidence" value="ECO:0007669"/>
    <property type="project" value="TreeGrafter"/>
</dbReference>
<protein>
    <recommendedName>
        <fullName evidence="9">Nuclear condensin complex subunit 3 C-terminal domain-containing protein</fullName>
    </recommendedName>
</protein>
<dbReference type="InterPro" id="IPR027165">
    <property type="entry name" value="CND3"/>
</dbReference>
<dbReference type="InterPro" id="IPR025977">
    <property type="entry name" value="Cnd3_C"/>
</dbReference>
<dbReference type="PANTHER" id="PTHR14418">
    <property type="entry name" value="CONDENSIN COMPLEX SUBUNIT 3-RELATED"/>
    <property type="match status" value="1"/>
</dbReference>
<dbReference type="Pfam" id="PF12719">
    <property type="entry name" value="Cnd3"/>
    <property type="match status" value="1"/>
</dbReference>
<proteinExistence type="inferred from homology"/>
<feature type="domain" description="Nuclear condensin complex subunit 3 C-terminal" evidence="9">
    <location>
        <begin position="526"/>
        <end position="870"/>
    </location>
</feature>
<comment type="similarity">
    <text evidence="2">Belongs to the CND3 (condensin subunit 3) family.</text>
</comment>
<gene>
    <name evidence="10" type="ORF">TIFTF001_011489</name>
</gene>
<dbReference type="EMBL" id="BTGU01000014">
    <property type="protein sequence ID" value="GMN42264.1"/>
    <property type="molecule type" value="Genomic_DNA"/>
</dbReference>
<evidence type="ECO:0000256" key="3">
    <source>
        <dbReference type="ARBA" id="ARBA00022454"/>
    </source>
</evidence>
<feature type="region of interest" description="Disordered" evidence="8">
    <location>
        <begin position="941"/>
        <end position="980"/>
    </location>
</feature>
<evidence type="ECO:0000256" key="7">
    <source>
        <dbReference type="ARBA" id="ARBA00023306"/>
    </source>
</evidence>
<dbReference type="SUPFAM" id="SSF48371">
    <property type="entry name" value="ARM repeat"/>
    <property type="match status" value="1"/>
</dbReference>
<evidence type="ECO:0000256" key="8">
    <source>
        <dbReference type="SAM" id="MobiDB-lite"/>
    </source>
</evidence>
<evidence type="ECO:0000256" key="6">
    <source>
        <dbReference type="ARBA" id="ARBA00023067"/>
    </source>
</evidence>
<keyword evidence="6" id="KW-0226">DNA condensation</keyword>
<dbReference type="PANTHER" id="PTHR14418:SF5">
    <property type="entry name" value="CONDENSIN COMPLEX SUBUNIT 3"/>
    <property type="match status" value="1"/>
</dbReference>
<sequence>MEVEIADEESEMISRIAKILDEASASMATHNRKLKELSALRFKATSSSSFFSAFTKSLLPLLSFQRRSASAERIVRFVSAFAIYRAPNQYHGSDCAGAFLEDCLRFLLAPAAAANRTARFRACQIFSEIIMRLPDDAQVANELWDEVIESLKIRVQDKVPVIRTCAVRALSRFAIGFENGDILDLFLEVLPLEPNAEVRKTILLSLPPSYETSQEVVDCTIDVSESVRKAAYYVLADKFPLQSLSIKQRTVILQRGLVDRSAVVSKECLKLMKDEWLTKCCDGDPVKFLKYLDVETYELVGESVMRALLEAGLIQIHDGRSIRHYISSDCETTEDTTHSGPNIQLMEAEDALYWRMTCRHLQREAQAKGSDAAATMGTEAAVYAEEASKINDLLEKILPATISDYIQLVKAHMDAGLNFRFASRQLVLLGAMLDFSDTTNRKVASEFLVELLHKPFDHEVDDDGNMVVLGDGINLGGDRAWAEAVSGLARKVHAASGEFEEFVLGVIEELARPCRERTANFMQWMHCLAVIGLLLENARSLHLIQGKAVEPTELLHSLLLPAAKHVHLDVQTIAIRCLGLFGLLEKKPSKEVVKQLRLSFVKGPIPISIMACKALIDLGMWHNPQEVDGALRQEVQDNEVASSPVSFSDEEENPRTKLLDLLYAALNKDDWANLIGSDDNESVQAVLGEGFAKILLLSKNYPSIPASLHPLVLTKLVNLYFSTETNDLLRLKQCLFVFFEHYPSLSANHKKYISKAFVPVMRSMWPGIDGNAGGSAVAVSNMRKRAVQASRFMLQMMQAPLYRKENEMEENGGGDLQEAENTTVEPPLECGEEGLAVRIATEVASFPEKKTPAERAYISAMCRVLVLLHFRISEQMVIKLMRRLLIRIAGSISADKDLIKELKRMDDHLKAIDSQQDQELAQDQANLIFGRLELDFKEDLTGSPEKLQTPAPPSTRPTRARRRVRCQDTSSDEETLPTSVVPTAPCTVTRRSERASKTAAVVKMTANRTVRTNEDEIAEEEDSEVTSDESSDESGQITE</sequence>
<reference evidence="10" key="1">
    <citation type="submission" date="2023-07" db="EMBL/GenBank/DDBJ databases">
        <title>draft genome sequence of fig (Ficus carica).</title>
        <authorList>
            <person name="Takahashi T."/>
            <person name="Nishimura K."/>
        </authorList>
    </citation>
    <scope>NUCLEOTIDE SEQUENCE</scope>
</reference>
<dbReference type="GO" id="GO:0000796">
    <property type="term" value="C:condensin complex"/>
    <property type="evidence" value="ECO:0007669"/>
    <property type="project" value="InterPro"/>
</dbReference>
<evidence type="ECO:0000313" key="10">
    <source>
        <dbReference type="EMBL" id="GMN42264.1"/>
    </source>
</evidence>
<dbReference type="InterPro" id="IPR016024">
    <property type="entry name" value="ARM-type_fold"/>
</dbReference>
<dbReference type="AlphaFoldDB" id="A0AA88DHW3"/>
<evidence type="ECO:0000313" key="11">
    <source>
        <dbReference type="Proteomes" id="UP001187192"/>
    </source>
</evidence>
<keyword evidence="3" id="KW-0158">Chromosome</keyword>
<keyword evidence="7" id="KW-0131">Cell cycle</keyword>
<keyword evidence="11" id="KW-1185">Reference proteome</keyword>
<dbReference type="Proteomes" id="UP001187192">
    <property type="component" value="Unassembled WGS sequence"/>
</dbReference>
<evidence type="ECO:0000256" key="4">
    <source>
        <dbReference type="ARBA" id="ARBA00022618"/>
    </source>
</evidence>
<dbReference type="GO" id="GO:0051301">
    <property type="term" value="P:cell division"/>
    <property type="evidence" value="ECO:0007669"/>
    <property type="project" value="UniProtKB-KW"/>
</dbReference>
<dbReference type="Gene3D" id="1.25.10.10">
    <property type="entry name" value="Leucine-rich Repeat Variant"/>
    <property type="match status" value="1"/>
</dbReference>
<evidence type="ECO:0000256" key="2">
    <source>
        <dbReference type="ARBA" id="ARBA00006533"/>
    </source>
</evidence>
<accession>A0AA88DHW3</accession>